<evidence type="ECO:0000256" key="4">
    <source>
        <dbReference type="ARBA" id="ARBA00023163"/>
    </source>
</evidence>
<feature type="compositionally biased region" description="Pro residues" evidence="6">
    <location>
        <begin position="227"/>
        <end position="253"/>
    </location>
</feature>
<organism evidence="8 9">
    <name type="scientific">Naja naja</name>
    <name type="common">Indian cobra</name>
    <dbReference type="NCBI Taxonomy" id="35670"/>
    <lineage>
        <taxon>Eukaryota</taxon>
        <taxon>Metazoa</taxon>
        <taxon>Chordata</taxon>
        <taxon>Craniata</taxon>
        <taxon>Vertebrata</taxon>
        <taxon>Euteleostomi</taxon>
        <taxon>Lepidosauria</taxon>
        <taxon>Squamata</taxon>
        <taxon>Bifurcata</taxon>
        <taxon>Unidentata</taxon>
        <taxon>Episquamata</taxon>
        <taxon>Toxicofera</taxon>
        <taxon>Serpentes</taxon>
        <taxon>Colubroidea</taxon>
        <taxon>Elapidae</taxon>
        <taxon>Elapinae</taxon>
        <taxon>Naja</taxon>
    </lineage>
</organism>
<feature type="region of interest" description="Disordered" evidence="6">
    <location>
        <begin position="368"/>
        <end position="397"/>
    </location>
</feature>
<feature type="domain" description="Myb-like" evidence="7">
    <location>
        <begin position="425"/>
        <end position="470"/>
    </location>
</feature>
<evidence type="ECO:0000256" key="6">
    <source>
        <dbReference type="SAM" id="MobiDB-lite"/>
    </source>
</evidence>
<proteinExistence type="predicted"/>
<evidence type="ECO:0000313" key="8">
    <source>
        <dbReference type="Ensembl" id="ENSNNAP00000008488.1"/>
    </source>
</evidence>
<reference evidence="8" key="1">
    <citation type="submission" date="2025-08" db="UniProtKB">
        <authorList>
            <consortium name="Ensembl"/>
        </authorList>
    </citation>
    <scope>IDENTIFICATION</scope>
</reference>
<dbReference type="GeneTree" id="ENSGT00940000164105"/>
<dbReference type="InterPro" id="IPR009057">
    <property type="entry name" value="Homeodomain-like_sf"/>
</dbReference>
<evidence type="ECO:0000256" key="5">
    <source>
        <dbReference type="ARBA" id="ARBA00023242"/>
    </source>
</evidence>
<dbReference type="Ensembl" id="ENSNNAT00000008896.1">
    <property type="protein sequence ID" value="ENSNNAP00000008488.1"/>
    <property type="gene ID" value="ENSNNAG00000005716.1"/>
</dbReference>
<dbReference type="GO" id="GO:0003712">
    <property type="term" value="F:transcription coregulator activity"/>
    <property type="evidence" value="ECO:0007669"/>
    <property type="project" value="TreeGrafter"/>
</dbReference>
<keyword evidence="2" id="KW-0597">Phosphoprotein</keyword>
<evidence type="ECO:0000313" key="9">
    <source>
        <dbReference type="Proteomes" id="UP000694559"/>
    </source>
</evidence>
<sequence>MELKNQMWQLLKGHDHLQDEFSIFFDHLRPSASRLGDFEEINWTEEKEYEFDGFEEVSLPDMEEEEEPPKIHAASKNKRRKELGSQNAEKESEWPEGQKDWCSSCHESSGDPRMKRSKRRSCAHCSSKVGDPKGSRNKEPGECLAEGRAQREPSPWPEGKETPEGHAERRDDGEAVPGSRIRATASRKGSDSAGGGAGVRPEGKLSSREPPPEGLPLPAGKTTAAASPPPAPPCPPNGADPARNPPMAPPPPSKGAAPTKPHRPKSSLCPAEGKREVGPGPRSGGEAPSAPNRYSLENKATPDPNSPPSLLGTFMASRPSLGESGGQSPSGTTKPKGREMLPAPSKGLPPKTLGASLQAAHPVGKAAKGGDACLPKEEEGSAPAVAGADRGGPVAGEDLQPRTIEATVCAKNIKLSSTGEKVVLWTREADRVILTSCQERGADPQTFSAISEQLGNKTPEEVAHRFRELMTLFHTACDVSSDDDEDGMSVSHADQLSDKDPALSEDEREETGF</sequence>
<evidence type="ECO:0000256" key="2">
    <source>
        <dbReference type="ARBA" id="ARBA00022553"/>
    </source>
</evidence>
<dbReference type="InterPro" id="IPR001005">
    <property type="entry name" value="SANT/Myb"/>
</dbReference>
<evidence type="ECO:0000259" key="7">
    <source>
        <dbReference type="PROSITE" id="PS50090"/>
    </source>
</evidence>
<feature type="compositionally biased region" description="Basic and acidic residues" evidence="6">
    <location>
        <begin position="130"/>
        <end position="141"/>
    </location>
</feature>
<dbReference type="Proteomes" id="UP000694559">
    <property type="component" value="Unplaced"/>
</dbReference>
<keyword evidence="4" id="KW-0804">Transcription</keyword>
<dbReference type="Pfam" id="PF21227">
    <property type="entry name" value="Myb_DNA-binding_7"/>
    <property type="match status" value="1"/>
</dbReference>
<reference evidence="8" key="2">
    <citation type="submission" date="2025-09" db="UniProtKB">
        <authorList>
            <consortium name="Ensembl"/>
        </authorList>
    </citation>
    <scope>IDENTIFICATION</scope>
</reference>
<feature type="compositionally biased region" description="Basic and acidic residues" evidence="6">
    <location>
        <begin position="158"/>
        <end position="173"/>
    </location>
</feature>
<dbReference type="InterPro" id="IPR052435">
    <property type="entry name" value="YY1-Transcr_Regul"/>
</dbReference>
<feature type="region of interest" description="Disordered" evidence="6">
    <location>
        <begin position="480"/>
        <end position="513"/>
    </location>
</feature>
<dbReference type="InterPro" id="IPR049257">
    <property type="entry name" value="Gon4l/CASP8AP2_myb-like"/>
</dbReference>
<dbReference type="AlphaFoldDB" id="A0A8C6VTM2"/>
<feature type="compositionally biased region" description="Basic and acidic residues" evidence="6">
    <location>
        <begin position="201"/>
        <end position="211"/>
    </location>
</feature>
<protein>
    <recommendedName>
        <fullName evidence="7">Myb-like domain-containing protein</fullName>
    </recommendedName>
</protein>
<evidence type="ECO:0000256" key="3">
    <source>
        <dbReference type="ARBA" id="ARBA00023015"/>
    </source>
</evidence>
<keyword evidence="1" id="KW-0678">Repressor</keyword>
<dbReference type="GO" id="GO:0006355">
    <property type="term" value="P:regulation of DNA-templated transcription"/>
    <property type="evidence" value="ECO:0007669"/>
    <property type="project" value="TreeGrafter"/>
</dbReference>
<keyword evidence="3" id="KW-0805">Transcription regulation</keyword>
<dbReference type="PANTHER" id="PTHR16088">
    <property type="entry name" value="YY1 ASSOCIATED PROTEIN-RELATED"/>
    <property type="match status" value="1"/>
</dbReference>
<dbReference type="FunFam" id="1.10.10.60:FF:000191">
    <property type="entry name" value="GON-4-like protein isoform X1"/>
    <property type="match status" value="1"/>
</dbReference>
<dbReference type="CDD" id="cd12202">
    <property type="entry name" value="CASP8AP2"/>
    <property type="match status" value="1"/>
</dbReference>
<keyword evidence="5" id="KW-0539">Nucleus</keyword>
<evidence type="ECO:0000256" key="1">
    <source>
        <dbReference type="ARBA" id="ARBA00022491"/>
    </source>
</evidence>
<feature type="compositionally biased region" description="Low complexity" evidence="6">
    <location>
        <begin position="216"/>
        <end position="226"/>
    </location>
</feature>
<accession>A0A8C6VTM2</accession>
<dbReference type="OMA" id="WPEGKET"/>
<dbReference type="PANTHER" id="PTHR16088:SF3">
    <property type="entry name" value="GON-4-LIKE PROTEIN"/>
    <property type="match status" value="1"/>
</dbReference>
<name>A0A8C6VTM2_NAJNA</name>
<dbReference type="OrthoDB" id="9049243at2759"/>
<dbReference type="Gene3D" id="1.10.10.60">
    <property type="entry name" value="Homeodomain-like"/>
    <property type="match status" value="1"/>
</dbReference>
<feature type="region of interest" description="Disordered" evidence="6">
    <location>
        <begin position="52"/>
        <end position="354"/>
    </location>
</feature>
<dbReference type="SUPFAM" id="SSF46689">
    <property type="entry name" value="Homeodomain-like"/>
    <property type="match status" value="1"/>
</dbReference>
<feature type="compositionally biased region" description="Basic and acidic residues" evidence="6">
    <location>
        <begin position="88"/>
        <end position="99"/>
    </location>
</feature>
<dbReference type="GO" id="GO:0005634">
    <property type="term" value="C:nucleus"/>
    <property type="evidence" value="ECO:0007669"/>
    <property type="project" value="TreeGrafter"/>
</dbReference>
<keyword evidence="9" id="KW-1185">Reference proteome</keyword>
<dbReference type="PROSITE" id="PS50090">
    <property type="entry name" value="MYB_LIKE"/>
    <property type="match status" value="1"/>
</dbReference>
<feature type="compositionally biased region" description="Acidic residues" evidence="6">
    <location>
        <begin position="503"/>
        <end position="513"/>
    </location>
</feature>